<dbReference type="SUPFAM" id="SSF55486">
    <property type="entry name" value="Metalloproteases ('zincins'), catalytic domain"/>
    <property type="match status" value="1"/>
</dbReference>
<dbReference type="PANTHER" id="PTHR39420:SF2">
    <property type="entry name" value="HYDROLASE"/>
    <property type="match status" value="1"/>
</dbReference>
<reference evidence="2 3" key="1">
    <citation type="journal article" date="2017" name="BMC Genomics">
        <title>Comparative genomic and phylogenomic analyses of the Bifidobacteriaceae family.</title>
        <authorList>
            <person name="Lugli G.A."/>
            <person name="Milani C."/>
            <person name="Turroni F."/>
            <person name="Duranti S."/>
            <person name="Mancabelli L."/>
            <person name="Mangifesta M."/>
            <person name="Ferrario C."/>
            <person name="Modesto M."/>
            <person name="Mattarelli P."/>
            <person name="Jiri K."/>
            <person name="van Sinderen D."/>
            <person name="Ventura M."/>
        </authorList>
    </citation>
    <scope>NUCLEOTIDE SEQUENCE [LARGE SCALE GENOMIC DNA]</scope>
    <source>
        <strain evidence="2 3">DSM 24742</strain>
    </source>
</reference>
<evidence type="ECO:0000256" key="1">
    <source>
        <dbReference type="SAM" id="MobiDB-lite"/>
    </source>
</evidence>
<name>A0A261EYC1_9BIFI</name>
<organism evidence="2 3">
    <name type="scientific">Pseudoscardovia radai</name>
    <dbReference type="NCBI Taxonomy" id="987066"/>
    <lineage>
        <taxon>Bacteria</taxon>
        <taxon>Bacillati</taxon>
        <taxon>Actinomycetota</taxon>
        <taxon>Actinomycetes</taxon>
        <taxon>Bifidobacteriales</taxon>
        <taxon>Bifidobacteriaceae</taxon>
        <taxon>Pseudoscardovia</taxon>
    </lineage>
</organism>
<dbReference type="Gene3D" id="1.20.150.30">
    <property type="entry name" value="Zincin-like metallopeptidase, N-terminal domain"/>
    <property type="match status" value="1"/>
</dbReference>
<dbReference type="OrthoDB" id="8478472at2"/>
<comment type="caution">
    <text evidence="2">The sequence shown here is derived from an EMBL/GenBank/DDBJ whole genome shotgun (WGS) entry which is preliminary data.</text>
</comment>
<dbReference type="EMBL" id="MWWR01000006">
    <property type="protein sequence ID" value="OZG51843.1"/>
    <property type="molecule type" value="Genomic_DNA"/>
</dbReference>
<evidence type="ECO:0000313" key="3">
    <source>
        <dbReference type="Proteomes" id="UP000216725"/>
    </source>
</evidence>
<dbReference type="Proteomes" id="UP000216725">
    <property type="component" value="Unassembled WGS sequence"/>
</dbReference>
<sequence length="522" mass="56484">MDENQLHQWMLDAFGPFEGEQAWQQFQKLPDNIKQQLLENSATGLPDPQQLRSFFTALNASGLRTMSDMDAVMKDGPIIVDMSKALADERIRQKDYQPNVTARDADDMRAAVSEANLWLDSTMTFDPAPGSVEIWTREQWADKTLPRWAKLASPVVGRLCSSLADVFQQRFGDQMQGEVSGLFAGPVPIPIPDSMRNPGTIMRFVGSMSFSLQLGAAAGEMATEVRGSYDQGLPMGTNAAGALIVQNVKEYAHQLDIDVHEVMSFLALIEVAHARLYAAVPWLPSRFETLIYKYARSTSIDLDSMESQLRDAAGMDPESISGAVNLSNVAAEKTPEQREVLKSIENLLALVEGWVDCVVWRAGMAHLPHLDQLLEMRRRERATGGPAEQTLESLLGLEIHPRTIRQAADVWSAMTADGVEDRDAHWNHPDLLPSLGGGESEVSTSDDGAVADADAAAASADDGAAASADGADGTSEARPSIDWDAELEKLLSEDGDDGTDGGNASDGDSPEGSGESDDAHDD</sequence>
<keyword evidence="3" id="KW-1185">Reference proteome</keyword>
<feature type="compositionally biased region" description="Low complexity" evidence="1">
    <location>
        <begin position="442"/>
        <end position="474"/>
    </location>
</feature>
<dbReference type="InterPro" id="IPR018766">
    <property type="entry name" value="Zinicin_2"/>
</dbReference>
<dbReference type="PANTHER" id="PTHR39420">
    <property type="match status" value="1"/>
</dbReference>
<keyword evidence="2" id="KW-0378">Hydrolase</keyword>
<dbReference type="GO" id="GO:0016787">
    <property type="term" value="F:hydrolase activity"/>
    <property type="evidence" value="ECO:0007669"/>
    <property type="project" value="UniProtKB-KW"/>
</dbReference>
<dbReference type="RefSeq" id="WP_094660736.1">
    <property type="nucleotide sequence ID" value="NZ_MWWR01000006.1"/>
</dbReference>
<dbReference type="AlphaFoldDB" id="A0A261EYC1"/>
<feature type="region of interest" description="Disordered" evidence="1">
    <location>
        <begin position="422"/>
        <end position="522"/>
    </location>
</feature>
<protein>
    <submittedName>
        <fullName evidence="2">Hydrolase</fullName>
    </submittedName>
</protein>
<dbReference type="Pfam" id="PF10103">
    <property type="entry name" value="Zincin_2"/>
    <property type="match status" value="1"/>
</dbReference>
<dbReference type="InterPro" id="IPR042271">
    <property type="entry name" value="Zinicin_2_N"/>
</dbReference>
<dbReference type="NCBIfam" id="TIGR03624">
    <property type="entry name" value="putative hydrolase"/>
    <property type="match status" value="1"/>
</dbReference>
<evidence type="ECO:0000313" key="2">
    <source>
        <dbReference type="EMBL" id="OZG51843.1"/>
    </source>
</evidence>
<gene>
    <name evidence="2" type="ORF">PSRA_0923</name>
</gene>
<proteinExistence type="predicted"/>
<accession>A0A261EYC1</accession>